<dbReference type="PRINTS" id="PR00400">
    <property type="entry name" value="TETREPRESSOR"/>
</dbReference>
<evidence type="ECO:0000256" key="3">
    <source>
        <dbReference type="ARBA" id="ARBA00023125"/>
    </source>
</evidence>
<reference evidence="7 8" key="1">
    <citation type="journal article" date="2019" name="Int. J. Syst. Evol. Microbiol.">
        <title>The Global Catalogue of Microorganisms (GCM) 10K type strain sequencing project: providing services to taxonomists for standard genome sequencing and annotation.</title>
        <authorList>
            <consortium name="The Broad Institute Genomics Platform"/>
            <consortium name="The Broad Institute Genome Sequencing Center for Infectious Disease"/>
            <person name="Wu L."/>
            <person name="Ma J."/>
        </authorList>
    </citation>
    <scope>NUCLEOTIDE SEQUENCE [LARGE SCALE GENOMIC DNA]</scope>
    <source>
        <strain evidence="7 8">JCM 4524</strain>
    </source>
</reference>
<keyword evidence="8" id="KW-1185">Reference proteome</keyword>
<dbReference type="SUPFAM" id="SSF48498">
    <property type="entry name" value="Tetracyclin repressor-like, C-terminal domain"/>
    <property type="match status" value="1"/>
</dbReference>
<feature type="domain" description="HTH tetR-type" evidence="6">
    <location>
        <begin position="2"/>
        <end position="62"/>
    </location>
</feature>
<dbReference type="InterPro" id="IPR003012">
    <property type="entry name" value="Tet_transcr_reg_TetR"/>
</dbReference>
<keyword evidence="3 5" id="KW-0238">DNA-binding</keyword>
<dbReference type="Pfam" id="PF00440">
    <property type="entry name" value="TetR_N"/>
    <property type="match status" value="1"/>
</dbReference>
<dbReference type="PRINTS" id="PR00455">
    <property type="entry name" value="HTHTETR"/>
</dbReference>
<organism evidence="7 8">
    <name type="scientific">Streptomyces vastus</name>
    <dbReference type="NCBI Taxonomy" id="285451"/>
    <lineage>
        <taxon>Bacteria</taxon>
        <taxon>Bacillati</taxon>
        <taxon>Actinomycetota</taxon>
        <taxon>Actinomycetes</taxon>
        <taxon>Kitasatosporales</taxon>
        <taxon>Streptomycetaceae</taxon>
        <taxon>Streptomyces</taxon>
    </lineage>
</organism>
<dbReference type="PANTHER" id="PTHR30055:SF151">
    <property type="entry name" value="TRANSCRIPTIONAL REGULATORY PROTEIN"/>
    <property type="match status" value="1"/>
</dbReference>
<dbReference type="SUPFAM" id="SSF46689">
    <property type="entry name" value="Homeodomain-like"/>
    <property type="match status" value="1"/>
</dbReference>
<evidence type="ECO:0000259" key="6">
    <source>
        <dbReference type="PROSITE" id="PS50977"/>
    </source>
</evidence>
<gene>
    <name evidence="7" type="ORF">GCM10010307_07140</name>
</gene>
<protein>
    <submittedName>
        <fullName evidence="7">TetR/AcrR family transcriptional regulator C-terminal domain-containing protein</fullName>
    </submittedName>
</protein>
<dbReference type="InterPro" id="IPR009057">
    <property type="entry name" value="Homeodomain-like_sf"/>
</dbReference>
<sequence length="216" mass="23466">MSLRRDGILDAALGLVDKHGLESLSMRKLATVLGVEAMSLYNHVPNKAALLDGLLERCMDEVETGEGDGLSWSERLRCSAWSVRRVALRHPSFLPLLNSQEFHSEKVLRPVESALAALREAGFDEDQAIHAYQTLIGFVLGFSLQEGSGVIGLTCCNQSMRELGCELSEVGLVPERFPFLISSLSSPAIATSDASFDFGLELILSGLQGMLRKSGE</sequence>
<keyword evidence="4" id="KW-0804">Transcription</keyword>
<dbReference type="EMBL" id="BAAASJ010000007">
    <property type="protein sequence ID" value="GAA2622515.1"/>
    <property type="molecule type" value="Genomic_DNA"/>
</dbReference>
<name>A0ABN3QC55_9ACTN</name>
<dbReference type="Proteomes" id="UP001500151">
    <property type="component" value="Unassembled WGS sequence"/>
</dbReference>
<dbReference type="InterPro" id="IPR001647">
    <property type="entry name" value="HTH_TetR"/>
</dbReference>
<keyword evidence="1" id="KW-0678">Repressor</keyword>
<evidence type="ECO:0000313" key="8">
    <source>
        <dbReference type="Proteomes" id="UP001500151"/>
    </source>
</evidence>
<proteinExistence type="predicted"/>
<dbReference type="InterPro" id="IPR004111">
    <property type="entry name" value="Repressor_TetR_C"/>
</dbReference>
<accession>A0ABN3QC55</accession>
<dbReference type="InterPro" id="IPR050109">
    <property type="entry name" value="HTH-type_TetR-like_transc_reg"/>
</dbReference>
<evidence type="ECO:0000256" key="5">
    <source>
        <dbReference type="PROSITE-ProRule" id="PRU00335"/>
    </source>
</evidence>
<evidence type="ECO:0000256" key="2">
    <source>
        <dbReference type="ARBA" id="ARBA00023015"/>
    </source>
</evidence>
<dbReference type="PROSITE" id="PS50977">
    <property type="entry name" value="HTH_TETR_2"/>
    <property type="match status" value="1"/>
</dbReference>
<keyword evidence="2" id="KW-0805">Transcription regulation</keyword>
<comment type="caution">
    <text evidence="7">The sequence shown here is derived from an EMBL/GenBank/DDBJ whole genome shotgun (WGS) entry which is preliminary data.</text>
</comment>
<evidence type="ECO:0000256" key="4">
    <source>
        <dbReference type="ARBA" id="ARBA00023163"/>
    </source>
</evidence>
<evidence type="ECO:0000256" key="1">
    <source>
        <dbReference type="ARBA" id="ARBA00022491"/>
    </source>
</evidence>
<dbReference type="InterPro" id="IPR036271">
    <property type="entry name" value="Tet_transcr_reg_TetR-rel_C_sf"/>
</dbReference>
<evidence type="ECO:0000313" key="7">
    <source>
        <dbReference type="EMBL" id="GAA2622515.1"/>
    </source>
</evidence>
<dbReference type="Gene3D" id="1.10.357.10">
    <property type="entry name" value="Tetracycline Repressor, domain 2"/>
    <property type="match status" value="1"/>
</dbReference>
<feature type="DNA-binding region" description="H-T-H motif" evidence="5">
    <location>
        <begin position="25"/>
        <end position="44"/>
    </location>
</feature>
<dbReference type="Pfam" id="PF02909">
    <property type="entry name" value="TetR_C_1"/>
    <property type="match status" value="1"/>
</dbReference>
<dbReference type="PANTHER" id="PTHR30055">
    <property type="entry name" value="HTH-TYPE TRANSCRIPTIONAL REGULATOR RUTR"/>
    <property type="match status" value="1"/>
</dbReference>